<feature type="region of interest" description="Disordered" evidence="4">
    <location>
        <begin position="1"/>
        <end position="30"/>
    </location>
</feature>
<organism evidence="5 6">
    <name type="scientific">Physcomitrium patens</name>
    <name type="common">Spreading-leaved earth moss</name>
    <name type="synonym">Physcomitrella patens</name>
    <dbReference type="NCBI Taxonomy" id="3218"/>
    <lineage>
        <taxon>Eukaryota</taxon>
        <taxon>Viridiplantae</taxon>
        <taxon>Streptophyta</taxon>
        <taxon>Embryophyta</taxon>
        <taxon>Bryophyta</taxon>
        <taxon>Bryophytina</taxon>
        <taxon>Bryopsida</taxon>
        <taxon>Funariidae</taxon>
        <taxon>Funariales</taxon>
        <taxon>Funariaceae</taxon>
        <taxon>Physcomitrium</taxon>
    </lineage>
</organism>
<sequence length="597" mass="65831">MRSLAWPSGGKLKINKSKSNDAMPEGGSLPELASRELSRKLLEGEAKLEQGSFEEAEVSLREALSINNEEARALLGRIEYQKENFQGALQLFDGIHLRGLADSLRYFASAEKTSSRSQKKGKQQKPGTATNFLHASSLLIEAIYLKAKCFQKLGALEDAANECKVVLDLMEEAFPEGMPSTWGDEKIAMLVNKMSILHPQLLAQEGRNDRAVPAYRQALLSTWGPNEDTHAALQKEFAILLLYGGVDASSSTQSPPGSRDGGYFPKNNTEEAILLLLLLLRRNIMSKSVFDNSILDHLSFALSVHGQSEVLAHQYEELLPSTMPRTDRWYNMALCYCGAGEDDVALNLLRKSLSPVERPDDVAALLLAARICAARIDLAVEGVGYAQRALEHLSPELMYMKSRALHILGVSFGTQARFASSDSERGKLQHQALEALQAAGRVEEVEVWQDLATVYTELKQWRDAETCLEKAQALKTYSTVTWCATGKLHEAQEHLEEALASYKNALAVDATHVDSKVRLGALLRERGSKHSLPVARSYLAEALQADPTHEEAWLQMGLLHKAEGHTQEAIECFQAAVQLEQTSPVVPFSSILPALAW</sequence>
<reference evidence="5 6" key="2">
    <citation type="journal article" date="2018" name="Plant J.">
        <title>The Physcomitrella patens chromosome-scale assembly reveals moss genome structure and evolution.</title>
        <authorList>
            <person name="Lang D."/>
            <person name="Ullrich K.K."/>
            <person name="Murat F."/>
            <person name="Fuchs J."/>
            <person name="Jenkins J."/>
            <person name="Haas F.B."/>
            <person name="Piednoel M."/>
            <person name="Gundlach H."/>
            <person name="Van Bel M."/>
            <person name="Meyberg R."/>
            <person name="Vives C."/>
            <person name="Morata J."/>
            <person name="Symeonidi A."/>
            <person name="Hiss M."/>
            <person name="Muchero W."/>
            <person name="Kamisugi Y."/>
            <person name="Saleh O."/>
            <person name="Blanc G."/>
            <person name="Decker E.L."/>
            <person name="van Gessel N."/>
            <person name="Grimwood J."/>
            <person name="Hayes R.D."/>
            <person name="Graham S.W."/>
            <person name="Gunter L.E."/>
            <person name="McDaniel S.F."/>
            <person name="Hoernstein S.N.W."/>
            <person name="Larsson A."/>
            <person name="Li F.W."/>
            <person name="Perroud P.F."/>
            <person name="Phillips J."/>
            <person name="Ranjan P."/>
            <person name="Rokshar D.S."/>
            <person name="Rothfels C.J."/>
            <person name="Schneider L."/>
            <person name="Shu S."/>
            <person name="Stevenson D.W."/>
            <person name="Thummler F."/>
            <person name="Tillich M."/>
            <person name="Villarreal Aguilar J.C."/>
            <person name="Widiez T."/>
            <person name="Wong G.K."/>
            <person name="Wymore A."/>
            <person name="Zhang Y."/>
            <person name="Zimmer A.D."/>
            <person name="Quatrano R.S."/>
            <person name="Mayer K.F.X."/>
            <person name="Goodstein D."/>
            <person name="Casacuberta J.M."/>
            <person name="Vandepoele K."/>
            <person name="Reski R."/>
            <person name="Cuming A.C."/>
            <person name="Tuskan G.A."/>
            <person name="Maumus F."/>
            <person name="Salse J."/>
            <person name="Schmutz J."/>
            <person name="Rensing S.A."/>
        </authorList>
    </citation>
    <scope>NUCLEOTIDE SEQUENCE [LARGE SCALE GENOMIC DNA]</scope>
    <source>
        <strain evidence="5 6">cv. Gransden 2004</strain>
    </source>
</reference>
<dbReference type="Pfam" id="PF13432">
    <property type="entry name" value="TPR_16"/>
    <property type="match status" value="1"/>
</dbReference>
<dbReference type="InterPro" id="IPR019734">
    <property type="entry name" value="TPR_rpt"/>
</dbReference>
<keyword evidence="6" id="KW-1185">Reference proteome</keyword>
<dbReference type="Gene3D" id="1.25.40.10">
    <property type="entry name" value="Tetratricopeptide repeat domain"/>
    <property type="match status" value="2"/>
</dbReference>
<dbReference type="PANTHER" id="PTHR44102:SF5">
    <property type="entry name" value="PROTEIN NPG1"/>
    <property type="match status" value="1"/>
</dbReference>
<accession>A0A7I4FF59</accession>
<dbReference type="EnsemblPlants" id="Pp3c22_16130V3.3">
    <property type="protein sequence ID" value="Pp3c22_16130V3.3"/>
    <property type="gene ID" value="Pp3c22_16130"/>
</dbReference>
<evidence type="ECO:0000256" key="4">
    <source>
        <dbReference type="SAM" id="MobiDB-lite"/>
    </source>
</evidence>
<dbReference type="Proteomes" id="UP000006727">
    <property type="component" value="Chromosome 22"/>
</dbReference>
<dbReference type="SUPFAM" id="SSF48452">
    <property type="entry name" value="TPR-like"/>
    <property type="match status" value="2"/>
</dbReference>
<dbReference type="Pfam" id="PF07719">
    <property type="entry name" value="TPR_2"/>
    <property type="match status" value="1"/>
</dbReference>
<dbReference type="InterPro" id="IPR011990">
    <property type="entry name" value="TPR-like_helical_dom_sf"/>
</dbReference>
<dbReference type="EMBL" id="ABEU02000022">
    <property type="status" value="NOT_ANNOTATED_CDS"/>
    <property type="molecule type" value="Genomic_DNA"/>
</dbReference>
<keyword evidence="2 3" id="KW-0802">TPR repeat</keyword>
<dbReference type="SMART" id="SM00028">
    <property type="entry name" value="TPR"/>
    <property type="match status" value="6"/>
</dbReference>
<name>A0A7I4FF59_PHYPA</name>
<dbReference type="PROSITE" id="PS50005">
    <property type="entry name" value="TPR"/>
    <property type="match status" value="2"/>
</dbReference>
<evidence type="ECO:0000256" key="1">
    <source>
        <dbReference type="ARBA" id="ARBA00022737"/>
    </source>
</evidence>
<evidence type="ECO:0000256" key="2">
    <source>
        <dbReference type="ARBA" id="ARBA00022803"/>
    </source>
</evidence>
<feature type="repeat" description="TPR" evidence="3">
    <location>
        <begin position="550"/>
        <end position="583"/>
    </location>
</feature>
<evidence type="ECO:0000313" key="5">
    <source>
        <dbReference type="EnsemblPlants" id="Pp3c22_16130V3.3"/>
    </source>
</evidence>
<evidence type="ECO:0000256" key="3">
    <source>
        <dbReference type="PROSITE-ProRule" id="PRU00339"/>
    </source>
</evidence>
<dbReference type="InterPro" id="IPR013105">
    <property type="entry name" value="TPR_2"/>
</dbReference>
<gene>
    <name evidence="5" type="primary">LOC112274833</name>
</gene>
<reference evidence="5 6" key="1">
    <citation type="journal article" date="2008" name="Science">
        <title>The Physcomitrella genome reveals evolutionary insights into the conquest of land by plants.</title>
        <authorList>
            <person name="Rensing S."/>
            <person name="Lang D."/>
            <person name="Zimmer A."/>
            <person name="Terry A."/>
            <person name="Salamov A."/>
            <person name="Shapiro H."/>
            <person name="Nishiyama T."/>
            <person name="Perroud P.-F."/>
            <person name="Lindquist E."/>
            <person name="Kamisugi Y."/>
            <person name="Tanahashi T."/>
            <person name="Sakakibara K."/>
            <person name="Fujita T."/>
            <person name="Oishi K."/>
            <person name="Shin-I T."/>
            <person name="Kuroki Y."/>
            <person name="Toyoda A."/>
            <person name="Suzuki Y."/>
            <person name="Hashimoto A."/>
            <person name="Yamaguchi K."/>
            <person name="Sugano A."/>
            <person name="Kohara Y."/>
            <person name="Fujiyama A."/>
            <person name="Anterola A."/>
            <person name="Aoki S."/>
            <person name="Ashton N."/>
            <person name="Barbazuk W.B."/>
            <person name="Barker E."/>
            <person name="Bennetzen J."/>
            <person name="Bezanilla M."/>
            <person name="Blankenship R."/>
            <person name="Cho S.H."/>
            <person name="Dutcher S."/>
            <person name="Estelle M."/>
            <person name="Fawcett J.A."/>
            <person name="Gundlach H."/>
            <person name="Hanada K."/>
            <person name="Heyl A."/>
            <person name="Hicks K.A."/>
            <person name="Hugh J."/>
            <person name="Lohr M."/>
            <person name="Mayer K."/>
            <person name="Melkozernov A."/>
            <person name="Murata T."/>
            <person name="Nelson D."/>
            <person name="Pils B."/>
            <person name="Prigge M."/>
            <person name="Reiss B."/>
            <person name="Renner T."/>
            <person name="Rombauts S."/>
            <person name="Rushton P."/>
            <person name="Sanderfoot A."/>
            <person name="Schween G."/>
            <person name="Shiu S.-H."/>
            <person name="Stueber K."/>
            <person name="Theodoulou F.L."/>
            <person name="Tu H."/>
            <person name="Van de Peer Y."/>
            <person name="Verrier P.J."/>
            <person name="Waters E."/>
            <person name="Wood A."/>
            <person name="Yang L."/>
            <person name="Cove D."/>
            <person name="Cuming A."/>
            <person name="Hasebe M."/>
            <person name="Lucas S."/>
            <person name="Mishler D.B."/>
            <person name="Reski R."/>
            <person name="Grigoriev I."/>
            <person name="Quatrano R.S."/>
            <person name="Boore J.L."/>
        </authorList>
    </citation>
    <scope>NUCLEOTIDE SEQUENCE [LARGE SCALE GENOMIC DNA]</scope>
    <source>
        <strain evidence="5 6">cv. Gransden 2004</strain>
    </source>
</reference>
<evidence type="ECO:0000313" key="6">
    <source>
        <dbReference type="Proteomes" id="UP000006727"/>
    </source>
</evidence>
<protein>
    <submittedName>
        <fullName evidence="5">Uncharacterized protein</fullName>
    </submittedName>
</protein>
<dbReference type="PANTHER" id="PTHR44102">
    <property type="entry name" value="PROTEIN NPG1"/>
    <property type="match status" value="1"/>
</dbReference>
<keyword evidence="1" id="KW-0677">Repeat</keyword>
<proteinExistence type="predicted"/>
<reference evidence="5" key="3">
    <citation type="submission" date="2020-12" db="UniProtKB">
        <authorList>
            <consortium name="EnsemblPlants"/>
        </authorList>
    </citation>
    <scope>IDENTIFICATION</scope>
</reference>
<feature type="repeat" description="TPR" evidence="3">
    <location>
        <begin position="479"/>
        <end position="512"/>
    </location>
</feature>
<dbReference type="AlphaFoldDB" id="A0A7I4FF59"/>
<dbReference type="Gramene" id="Pp3c22_16130V3.3">
    <property type="protein sequence ID" value="Pp3c22_16130V3.3"/>
    <property type="gene ID" value="Pp3c22_16130"/>
</dbReference>
<dbReference type="InterPro" id="IPR043376">
    <property type="entry name" value="NPG1-like"/>
</dbReference>